<proteinExistence type="predicted"/>
<comment type="caution">
    <text evidence="2">The sequence shown here is derived from an EMBL/GenBank/DDBJ whole genome shotgun (WGS) entry which is preliminary data.</text>
</comment>
<feature type="transmembrane region" description="Helical" evidence="1">
    <location>
        <begin position="62"/>
        <end position="82"/>
    </location>
</feature>
<dbReference type="InterPro" id="IPR054261">
    <property type="entry name" value="DUF6992"/>
</dbReference>
<reference evidence="2 3" key="1">
    <citation type="submission" date="2020-01" db="EMBL/GenBank/DDBJ databases">
        <authorList>
            <person name="Kim M.K."/>
        </authorList>
    </citation>
    <scope>NUCLEOTIDE SEQUENCE [LARGE SCALE GENOMIC DNA]</scope>
    <source>
        <strain evidence="2 3">BT213</strain>
    </source>
</reference>
<name>A0A6B2HBA9_9BACT</name>
<evidence type="ECO:0000256" key="1">
    <source>
        <dbReference type="SAM" id="Phobius"/>
    </source>
</evidence>
<dbReference type="Proteomes" id="UP000478546">
    <property type="component" value="Unassembled WGS sequence"/>
</dbReference>
<keyword evidence="1" id="KW-1133">Transmembrane helix</keyword>
<dbReference type="Pfam" id="PF22503">
    <property type="entry name" value="DUF6992"/>
    <property type="match status" value="1"/>
</dbReference>
<keyword evidence="1" id="KW-0472">Membrane</keyword>
<feature type="transmembrane region" description="Helical" evidence="1">
    <location>
        <begin position="24"/>
        <end position="42"/>
    </location>
</feature>
<evidence type="ECO:0000313" key="2">
    <source>
        <dbReference type="EMBL" id="NDK57152.1"/>
    </source>
</evidence>
<accession>A0A6B2HBA9</accession>
<keyword evidence="3" id="KW-1185">Reference proteome</keyword>
<feature type="transmembrane region" description="Helical" evidence="1">
    <location>
        <begin position="102"/>
        <end position="120"/>
    </location>
</feature>
<protein>
    <submittedName>
        <fullName evidence="2">Uncharacterized protein</fullName>
    </submittedName>
</protein>
<dbReference type="EMBL" id="JAAEAA010000021">
    <property type="protein sequence ID" value="NDK57152.1"/>
    <property type="molecule type" value="Genomic_DNA"/>
</dbReference>
<sequence>MLMSGVANAQTNMLATFNLHQNEVLKIGMIVLGVWALLNIIIGSFKLMKATRNKRFFFQMNIYWNIVNMVIASVALYSLLTQTPATLALPESIQQHDWYKKILYLNIGLDVAYLFIGIWLQERSRTSPKIEQLKGWGQSIVLQGFFLLLLDVVLATMLEDKATILYSLIPS</sequence>
<dbReference type="AlphaFoldDB" id="A0A6B2HBA9"/>
<keyword evidence="1" id="KW-0812">Transmembrane</keyword>
<organism evidence="2 3">
    <name type="scientific">Pontibacter fetidus</name>
    <dbReference type="NCBI Taxonomy" id="2700082"/>
    <lineage>
        <taxon>Bacteria</taxon>
        <taxon>Pseudomonadati</taxon>
        <taxon>Bacteroidota</taxon>
        <taxon>Cytophagia</taxon>
        <taxon>Cytophagales</taxon>
        <taxon>Hymenobacteraceae</taxon>
        <taxon>Pontibacter</taxon>
    </lineage>
</organism>
<evidence type="ECO:0000313" key="3">
    <source>
        <dbReference type="Proteomes" id="UP000478546"/>
    </source>
</evidence>
<feature type="transmembrane region" description="Helical" evidence="1">
    <location>
        <begin position="140"/>
        <end position="158"/>
    </location>
</feature>
<gene>
    <name evidence="2" type="ORF">GWO68_14605</name>
</gene>